<protein>
    <recommendedName>
        <fullName evidence="11">CRM domain-containing protein</fullName>
    </recommendedName>
</protein>
<evidence type="ECO:0000256" key="3">
    <source>
        <dbReference type="ARBA" id="ARBA00022640"/>
    </source>
</evidence>
<keyword evidence="5" id="KW-0677">Repeat</keyword>
<dbReference type="SUPFAM" id="SSF75471">
    <property type="entry name" value="YhbY-like"/>
    <property type="match status" value="1"/>
</dbReference>
<evidence type="ECO:0000313" key="13">
    <source>
        <dbReference type="Proteomes" id="UP000712600"/>
    </source>
</evidence>
<dbReference type="InterPro" id="IPR045278">
    <property type="entry name" value="CRS1/CFM2/CFM3"/>
</dbReference>
<dbReference type="PANTHER" id="PTHR31846">
    <property type="entry name" value="CRS1 / YHBY (CRM) DOMAIN-CONTAINING PROTEIN"/>
    <property type="match status" value="1"/>
</dbReference>
<gene>
    <name evidence="12" type="ORF">F2Q69_00002299</name>
</gene>
<dbReference type="Proteomes" id="UP000712600">
    <property type="component" value="Unassembled WGS sequence"/>
</dbReference>
<dbReference type="GO" id="GO:0000373">
    <property type="term" value="P:Group II intron splicing"/>
    <property type="evidence" value="ECO:0007669"/>
    <property type="project" value="UniProtKB-ARBA"/>
</dbReference>
<keyword evidence="2" id="KW-0150">Chloroplast</keyword>
<evidence type="ECO:0000256" key="8">
    <source>
        <dbReference type="ARBA" id="ARBA00023187"/>
    </source>
</evidence>
<keyword evidence="8" id="KW-0508">mRNA splicing</keyword>
<dbReference type="GO" id="GO:0003729">
    <property type="term" value="F:mRNA binding"/>
    <property type="evidence" value="ECO:0007669"/>
    <property type="project" value="InterPro"/>
</dbReference>
<evidence type="ECO:0000256" key="10">
    <source>
        <dbReference type="SAM" id="MobiDB-lite"/>
    </source>
</evidence>
<reference evidence="12" key="1">
    <citation type="submission" date="2019-12" db="EMBL/GenBank/DDBJ databases">
        <title>Genome sequencing and annotation of Brassica cretica.</title>
        <authorList>
            <person name="Studholme D.J."/>
            <person name="Sarris P."/>
        </authorList>
    </citation>
    <scope>NUCLEOTIDE SEQUENCE</scope>
    <source>
        <strain evidence="12">PFS-109/04</strain>
        <tissue evidence="12">Leaf</tissue>
    </source>
</reference>
<feature type="compositionally biased region" description="Basic and acidic residues" evidence="10">
    <location>
        <begin position="160"/>
        <end position="175"/>
    </location>
</feature>
<proteinExistence type="predicted"/>
<evidence type="ECO:0000256" key="6">
    <source>
        <dbReference type="ARBA" id="ARBA00022884"/>
    </source>
</evidence>
<keyword evidence="6" id="KW-0694">RNA-binding</keyword>
<keyword evidence="4" id="KW-0507">mRNA processing</keyword>
<feature type="region of interest" description="Disordered" evidence="10">
    <location>
        <begin position="144"/>
        <end position="175"/>
    </location>
</feature>
<dbReference type="Pfam" id="PF01985">
    <property type="entry name" value="CRS1_YhbY"/>
    <property type="match status" value="1"/>
</dbReference>
<dbReference type="GO" id="GO:0009507">
    <property type="term" value="C:chloroplast"/>
    <property type="evidence" value="ECO:0007669"/>
    <property type="project" value="UniProtKB-SubCell"/>
</dbReference>
<dbReference type="InterPro" id="IPR001890">
    <property type="entry name" value="RNA-binding_CRM"/>
</dbReference>
<evidence type="ECO:0000256" key="9">
    <source>
        <dbReference type="ARBA" id="ARBA00023274"/>
    </source>
</evidence>
<organism evidence="12 13">
    <name type="scientific">Brassica cretica</name>
    <name type="common">Mustard</name>
    <dbReference type="NCBI Taxonomy" id="69181"/>
    <lineage>
        <taxon>Eukaryota</taxon>
        <taxon>Viridiplantae</taxon>
        <taxon>Streptophyta</taxon>
        <taxon>Embryophyta</taxon>
        <taxon>Tracheophyta</taxon>
        <taxon>Spermatophyta</taxon>
        <taxon>Magnoliopsida</taxon>
        <taxon>eudicotyledons</taxon>
        <taxon>Gunneridae</taxon>
        <taxon>Pentapetalae</taxon>
        <taxon>rosids</taxon>
        <taxon>malvids</taxon>
        <taxon>Brassicales</taxon>
        <taxon>Brassicaceae</taxon>
        <taxon>Brassiceae</taxon>
        <taxon>Brassica</taxon>
    </lineage>
</organism>
<accession>A0A8S9NUW8</accession>
<comment type="caution">
    <text evidence="12">The sequence shown here is derived from an EMBL/GenBank/DDBJ whole genome shotgun (WGS) entry which is preliminary data.</text>
</comment>
<evidence type="ECO:0000256" key="5">
    <source>
        <dbReference type="ARBA" id="ARBA00022737"/>
    </source>
</evidence>
<sequence length="175" mass="20649">MNLDDGHHAEEVKYEVRKLRHTNLVRKLKTKFYLAEIEILKAERGLAKVEECLQPAEQRADLESINGEKRFMFCKRCLNMKALLLIGREGVFNGTVENMYLHWKYGELVKRSLEDMPLFFFRGKAYKCSPMLRLKKKKASARPIKVQRREGFTKRSPTMHTREERLGAETELMEK</sequence>
<evidence type="ECO:0000256" key="4">
    <source>
        <dbReference type="ARBA" id="ARBA00022664"/>
    </source>
</evidence>
<comment type="subcellular location">
    <subcellularLocation>
        <location evidence="1">Plastid</location>
        <location evidence="1">Chloroplast</location>
    </subcellularLocation>
</comment>
<dbReference type="GO" id="GO:1990904">
    <property type="term" value="C:ribonucleoprotein complex"/>
    <property type="evidence" value="ECO:0007669"/>
    <property type="project" value="UniProtKB-KW"/>
</dbReference>
<keyword evidence="9" id="KW-0687">Ribonucleoprotein</keyword>
<evidence type="ECO:0000256" key="7">
    <source>
        <dbReference type="ARBA" id="ARBA00022946"/>
    </source>
</evidence>
<keyword evidence="7" id="KW-0809">Transit peptide</keyword>
<dbReference type="PANTHER" id="PTHR31846:SF19">
    <property type="entry name" value="CRM-DOMAIN CONTAINING FACTOR CFM3A, CHLOROPLASTIC_MITOCHONDRIAL"/>
    <property type="match status" value="1"/>
</dbReference>
<evidence type="ECO:0000256" key="2">
    <source>
        <dbReference type="ARBA" id="ARBA00022528"/>
    </source>
</evidence>
<dbReference type="OrthoDB" id="551352at2759"/>
<evidence type="ECO:0000313" key="12">
    <source>
        <dbReference type="EMBL" id="KAF3508768.1"/>
    </source>
</evidence>
<name>A0A8S9NUW8_BRACR</name>
<dbReference type="Gene3D" id="3.30.110.60">
    <property type="entry name" value="YhbY-like"/>
    <property type="match status" value="1"/>
</dbReference>
<keyword evidence="3" id="KW-0934">Plastid</keyword>
<dbReference type="GO" id="GO:0006397">
    <property type="term" value="P:mRNA processing"/>
    <property type="evidence" value="ECO:0007669"/>
    <property type="project" value="UniProtKB-KW"/>
</dbReference>
<dbReference type="EMBL" id="QGKX02001521">
    <property type="protein sequence ID" value="KAF3508768.1"/>
    <property type="molecule type" value="Genomic_DNA"/>
</dbReference>
<dbReference type="AlphaFoldDB" id="A0A8S9NUW8"/>
<dbReference type="InterPro" id="IPR035920">
    <property type="entry name" value="YhbY-like_sf"/>
</dbReference>
<evidence type="ECO:0000256" key="1">
    <source>
        <dbReference type="ARBA" id="ARBA00004229"/>
    </source>
</evidence>
<feature type="domain" description="CRM" evidence="11">
    <location>
        <begin position="66"/>
        <end position="111"/>
    </location>
</feature>
<evidence type="ECO:0000259" key="11">
    <source>
        <dbReference type="Pfam" id="PF01985"/>
    </source>
</evidence>